<dbReference type="AlphaFoldDB" id="A0A6A1WL82"/>
<dbReference type="InterPro" id="IPR045026">
    <property type="entry name" value="LIMYB"/>
</dbReference>
<feature type="region of interest" description="Disordered" evidence="1">
    <location>
        <begin position="326"/>
        <end position="374"/>
    </location>
</feature>
<evidence type="ECO:0000256" key="1">
    <source>
        <dbReference type="SAM" id="MobiDB-lite"/>
    </source>
</evidence>
<name>A0A6A1WL82_9ROSI</name>
<feature type="region of interest" description="Disordered" evidence="1">
    <location>
        <begin position="509"/>
        <end position="552"/>
    </location>
</feature>
<protein>
    <submittedName>
        <fullName evidence="3">Uncharacterized protein</fullName>
    </submittedName>
</protein>
<proteinExistence type="predicted"/>
<keyword evidence="2" id="KW-0472">Membrane</keyword>
<organism evidence="3 4">
    <name type="scientific">Morella rubra</name>
    <name type="common">Chinese bayberry</name>
    <dbReference type="NCBI Taxonomy" id="262757"/>
    <lineage>
        <taxon>Eukaryota</taxon>
        <taxon>Viridiplantae</taxon>
        <taxon>Streptophyta</taxon>
        <taxon>Embryophyta</taxon>
        <taxon>Tracheophyta</taxon>
        <taxon>Spermatophyta</taxon>
        <taxon>Magnoliopsida</taxon>
        <taxon>eudicotyledons</taxon>
        <taxon>Gunneridae</taxon>
        <taxon>Pentapetalae</taxon>
        <taxon>rosids</taxon>
        <taxon>fabids</taxon>
        <taxon>Fagales</taxon>
        <taxon>Myricaceae</taxon>
        <taxon>Morella</taxon>
    </lineage>
</organism>
<sequence length="564" mass="62372">MVYHGRQFLGGPGQIYVRGRADDVGKLHVDFMSVGEFDSCVKGFGCCSVGDLCRPPTILTATLGHEYGEDGLGTRDGDDSEHLESRDFVEGDEARLNIGEDGRNEVDVGVEMTKVVSNDDVDEFDEGEIFDYDTDIEDFSDVEIDKSDLFEDVKSPTNATKDGGPEVDWFGAFPSPEVENNDDDVSSDYAASDGYNSEDVSNGDGAPLQRRRFLEFNINDLYGDVSLEQGMIFPIIQIDVRGPKIKDRFGWDPETKTVKADVERWTELLQIEEKYAKFMGRGLNHYDELCYIFGNHTASGLYRYAPTQDPATSEEEQRLHDAALGRSARSDLPRAASPFTPGEGSSGRRKRPSPTPSGVGSRKMRSGESQNDSFEEASENFLRVRAERIANSNHSRISLVNECVDALMAIQPPIGEEAMGRAMDKIIQSGTFRQAFLRLSAGRTSSICALPEVGFCSRLSIAYVVFFIEYLICVVMNVINSMDNTHQFDFDLNEPYVAEEERAYNVNEAANTEQEEPFEPQGSDEAEEVESCAGDTTTTSTEDSDNPDQGDDAIAFDIIEGVAI</sequence>
<feature type="compositionally biased region" description="Acidic residues" evidence="1">
    <location>
        <begin position="542"/>
        <end position="551"/>
    </location>
</feature>
<evidence type="ECO:0000313" key="4">
    <source>
        <dbReference type="Proteomes" id="UP000516437"/>
    </source>
</evidence>
<dbReference type="PANTHER" id="PTHR47584:SF14">
    <property type="entry name" value="L10-INTERACTING MYB DOMAIN-CONTAINING PROTEIN-LIKE"/>
    <property type="match status" value="1"/>
</dbReference>
<reference evidence="3 4" key="1">
    <citation type="journal article" date="2019" name="Plant Biotechnol. J.">
        <title>The red bayberry genome and genetic basis of sex determination.</title>
        <authorList>
            <person name="Jia H.M."/>
            <person name="Jia H.J."/>
            <person name="Cai Q.L."/>
            <person name="Wang Y."/>
            <person name="Zhao H.B."/>
            <person name="Yang W.F."/>
            <person name="Wang G.Y."/>
            <person name="Li Y.H."/>
            <person name="Zhan D.L."/>
            <person name="Shen Y.T."/>
            <person name="Niu Q.F."/>
            <person name="Chang L."/>
            <person name="Qiu J."/>
            <person name="Zhao L."/>
            <person name="Xie H.B."/>
            <person name="Fu W.Y."/>
            <person name="Jin J."/>
            <person name="Li X.W."/>
            <person name="Jiao Y."/>
            <person name="Zhou C.C."/>
            <person name="Tu T."/>
            <person name="Chai C.Y."/>
            <person name="Gao J.L."/>
            <person name="Fan L.J."/>
            <person name="van de Weg E."/>
            <person name="Wang J.Y."/>
            <person name="Gao Z.S."/>
        </authorList>
    </citation>
    <scope>NUCLEOTIDE SEQUENCE [LARGE SCALE GENOMIC DNA]</scope>
    <source>
        <tissue evidence="3">Leaves</tissue>
    </source>
</reference>
<feature type="compositionally biased region" description="Acidic residues" evidence="1">
    <location>
        <begin position="513"/>
        <end position="530"/>
    </location>
</feature>
<dbReference type="Proteomes" id="UP000516437">
    <property type="component" value="Chromosome 1"/>
</dbReference>
<gene>
    <name evidence="3" type="ORF">CJ030_MR1G007761</name>
</gene>
<keyword evidence="4" id="KW-1185">Reference proteome</keyword>
<feature type="region of interest" description="Disordered" evidence="1">
    <location>
        <begin position="153"/>
        <end position="204"/>
    </location>
</feature>
<feature type="transmembrane region" description="Helical" evidence="2">
    <location>
        <begin position="460"/>
        <end position="479"/>
    </location>
</feature>
<evidence type="ECO:0000256" key="2">
    <source>
        <dbReference type="SAM" id="Phobius"/>
    </source>
</evidence>
<keyword evidence="2" id="KW-0812">Transmembrane</keyword>
<evidence type="ECO:0000313" key="3">
    <source>
        <dbReference type="EMBL" id="KAB1226032.1"/>
    </source>
</evidence>
<dbReference type="OrthoDB" id="686198at2759"/>
<dbReference type="PANTHER" id="PTHR47584">
    <property type="match status" value="1"/>
</dbReference>
<dbReference type="EMBL" id="RXIC02000019">
    <property type="protein sequence ID" value="KAB1226032.1"/>
    <property type="molecule type" value="Genomic_DNA"/>
</dbReference>
<accession>A0A6A1WL82</accession>
<comment type="caution">
    <text evidence="3">The sequence shown here is derived from an EMBL/GenBank/DDBJ whole genome shotgun (WGS) entry which is preliminary data.</text>
</comment>
<keyword evidence="2" id="KW-1133">Transmembrane helix</keyword>